<dbReference type="PROSITE" id="PS50853">
    <property type="entry name" value="FN3"/>
    <property type="match status" value="1"/>
</dbReference>
<dbReference type="InterPro" id="IPR003961">
    <property type="entry name" value="FN3_dom"/>
</dbReference>
<dbReference type="Pfam" id="PF00041">
    <property type="entry name" value="fn3"/>
    <property type="match status" value="1"/>
</dbReference>
<dbReference type="Proteomes" id="UP000095283">
    <property type="component" value="Unplaced"/>
</dbReference>
<dbReference type="Gene3D" id="2.60.40.10">
    <property type="entry name" value="Immunoglobulins"/>
    <property type="match status" value="2"/>
</dbReference>
<protein>
    <submittedName>
        <fullName evidence="4">Fibronectin type-III domain-containing protein</fullName>
    </submittedName>
</protein>
<keyword evidence="3" id="KW-1185">Reference proteome</keyword>
<evidence type="ECO:0000313" key="3">
    <source>
        <dbReference type="Proteomes" id="UP000095283"/>
    </source>
</evidence>
<evidence type="ECO:0000256" key="1">
    <source>
        <dbReference type="SAM" id="SignalP"/>
    </source>
</evidence>
<accession>A0A1I7WWM5</accession>
<organism evidence="3 4">
    <name type="scientific">Heterorhabditis bacteriophora</name>
    <name type="common">Entomopathogenic nematode worm</name>
    <dbReference type="NCBI Taxonomy" id="37862"/>
    <lineage>
        <taxon>Eukaryota</taxon>
        <taxon>Metazoa</taxon>
        <taxon>Ecdysozoa</taxon>
        <taxon>Nematoda</taxon>
        <taxon>Chromadorea</taxon>
        <taxon>Rhabditida</taxon>
        <taxon>Rhabditina</taxon>
        <taxon>Rhabditomorpha</taxon>
        <taxon>Strongyloidea</taxon>
        <taxon>Heterorhabditidae</taxon>
        <taxon>Heterorhabditis</taxon>
    </lineage>
</organism>
<evidence type="ECO:0000259" key="2">
    <source>
        <dbReference type="PROSITE" id="PS50853"/>
    </source>
</evidence>
<feature type="signal peptide" evidence="1">
    <location>
        <begin position="1"/>
        <end position="24"/>
    </location>
</feature>
<feature type="domain" description="Fibronectin type-III" evidence="2">
    <location>
        <begin position="144"/>
        <end position="241"/>
    </location>
</feature>
<dbReference type="AlphaFoldDB" id="A0A1I7WWM5"/>
<dbReference type="InterPro" id="IPR013783">
    <property type="entry name" value="Ig-like_fold"/>
</dbReference>
<name>A0A1I7WWM5_HETBA</name>
<feature type="chain" id="PRO_5009310872" evidence="1">
    <location>
        <begin position="25"/>
        <end position="262"/>
    </location>
</feature>
<dbReference type="SUPFAM" id="SSF49265">
    <property type="entry name" value="Fibronectin type III"/>
    <property type="match status" value="1"/>
</dbReference>
<sequence length="262" mass="29401">MRLQPFLLLLFFFYVALFITTAESNLPPVYLNATIDNTLSIDVYVSKVTNSHISSSVTALNMESSSSQGFKIYFTKDASLSSERFKEWQEIELLSSAHSYHIKLDGQDFHIKPDTIYRIRATVLINHVESLPSKVVYINTKDAAPKAPVIQSTKVLINSSVIIQFVPGEDIDVVTNYTLEYREQLNTSTTWTTLQFESDAANRVVLVDLRPNTTYVVRMFVSGDAVLGQISKEAVFSTNNTGTHNFVSTECVINIAAVRRVE</sequence>
<evidence type="ECO:0000313" key="4">
    <source>
        <dbReference type="WBParaSite" id="Hba_09560"/>
    </source>
</evidence>
<keyword evidence="1" id="KW-0732">Signal</keyword>
<dbReference type="CDD" id="cd00063">
    <property type="entry name" value="FN3"/>
    <property type="match status" value="1"/>
</dbReference>
<reference evidence="4" key="1">
    <citation type="submission" date="2016-11" db="UniProtKB">
        <authorList>
            <consortium name="WormBaseParasite"/>
        </authorList>
    </citation>
    <scope>IDENTIFICATION</scope>
</reference>
<dbReference type="WBParaSite" id="Hba_09560">
    <property type="protein sequence ID" value="Hba_09560"/>
    <property type="gene ID" value="Hba_09560"/>
</dbReference>
<proteinExistence type="predicted"/>
<dbReference type="InterPro" id="IPR036116">
    <property type="entry name" value="FN3_sf"/>
</dbReference>